<dbReference type="Proteomes" id="UP000007113">
    <property type="component" value="Chromosome"/>
</dbReference>
<dbReference type="STRING" id="682795.AciX8_4597"/>
<sequence>MELATIFASAKVLKAIHSFATEESKIVVKEVAGNGAKALFHRLRPTDREKAAKQAVKLFAEEWYRELEDTTPFTSALPGYRDQLTELLAAATPDIAEWMNPETKEVDLGPIERIWSGIKGADLPEDFDWTQVGRNYSRAIRRYFRDDPNLRGAYDTVLHERTSEAAERIAAATERLAGPHRTLDLAVYSKFLIEKKCNTLQLATLHFSTYTVDRKVSLWNVFVLQSARESAPVVGIAPEILRKIREEGHISEPVDEMQASDLLKSYQSSPLRPILEIINNGHIPKRHIVVTGDPGAGKSALIKYLCLTWANSFKGPIPILIDLREYGKKQEGFLKFCESGLTFPSWDTSELDERLKAGEAALYLDGLDEIFTPATRHSVIEEIVTISGQYPQAQIVVTSRKVGYQPERLANAGFAHATLEDFDQSQIKEFLERWHRLAEDDESKRSQLRERLTRAIADSASIRELAGNPLLLTMMAILNRSQELPRNRVSLYRKASEVLLHDWDADRALQSTEKFDRDDKDRLLRDLAGEMQNAKGGLAGNLIERPLLIGRFKESLIQLGITDSHKSAIALVQQLEERNFIIASVGAGRFSFVHRTFLEYFCAAWFVERLGHKEGSQLYLSFDQLRDEVYGQHWKEEKWREVLRLIAGMVHETKAEELIQFLINQDGTNEGLANLMLAAGCLYEVRNRKAIQTTDTKLWNLLVQIAERSNPEDEPLGLFPDDKYDIRSAVMPWIALTWRGEEARKWFEKIAYSGPTVAVQIAAIEAVARGWENSPGTLSWLKDRAFSDDPRAGVSKAIEEVVRGWMDQPDILLWLKTLATQSKSDLARHTALMSLVQHWPKDPDLLSLLLEKAATDEEWFVRSGAIIALGAVAPVTLDLQQFLLHRFEVEVSEFVKNWIVIILGEKWSHQPEITLFLKDRARNDASEVVRKGARRILELTGVEEAEASTNVQVQR</sequence>
<dbReference type="SUPFAM" id="SSF52540">
    <property type="entry name" value="P-loop containing nucleoside triphosphate hydrolases"/>
    <property type="match status" value="1"/>
</dbReference>
<dbReference type="InterPro" id="IPR007111">
    <property type="entry name" value="NACHT_NTPase"/>
</dbReference>
<dbReference type="Pfam" id="PF05729">
    <property type="entry name" value="NACHT"/>
    <property type="match status" value="1"/>
</dbReference>
<gene>
    <name evidence="2" type="ordered locus">AciX8_4597</name>
</gene>
<organism evidence="2 3">
    <name type="scientific">Granulicella mallensis (strain ATCC BAA-1857 / DSM 23137 / MP5ACTX8)</name>
    <dbReference type="NCBI Taxonomy" id="682795"/>
    <lineage>
        <taxon>Bacteria</taxon>
        <taxon>Pseudomonadati</taxon>
        <taxon>Acidobacteriota</taxon>
        <taxon>Terriglobia</taxon>
        <taxon>Terriglobales</taxon>
        <taxon>Acidobacteriaceae</taxon>
        <taxon>Granulicella</taxon>
    </lineage>
</organism>
<feature type="domain" description="NACHT" evidence="1">
    <location>
        <begin position="286"/>
        <end position="475"/>
    </location>
</feature>
<proteinExistence type="predicted"/>
<dbReference type="eggNOG" id="COG1413">
    <property type="taxonomic scope" value="Bacteria"/>
</dbReference>
<dbReference type="InterPro" id="IPR054569">
    <property type="entry name" value="NNH2"/>
</dbReference>
<reference evidence="2 3" key="1">
    <citation type="submission" date="2011-11" db="EMBL/GenBank/DDBJ databases">
        <title>Complete sequence of Granulicella mallensis MP5ACTX8.</title>
        <authorList>
            <consortium name="US DOE Joint Genome Institute"/>
            <person name="Lucas S."/>
            <person name="Copeland A."/>
            <person name="Lapidus A."/>
            <person name="Cheng J.-F."/>
            <person name="Goodwin L."/>
            <person name="Pitluck S."/>
            <person name="Peters L."/>
            <person name="Lu M."/>
            <person name="Detter J.C."/>
            <person name="Han C."/>
            <person name="Tapia R."/>
            <person name="Land M."/>
            <person name="Hauser L."/>
            <person name="Kyrpides N."/>
            <person name="Ivanova N."/>
            <person name="Mikhailova N."/>
            <person name="Pagani I."/>
            <person name="Rawat S."/>
            <person name="Mannisto M."/>
            <person name="Haggblom M."/>
            <person name="Woyke T."/>
        </authorList>
    </citation>
    <scope>NUCLEOTIDE SEQUENCE [LARGE SCALE GENOMIC DNA]</scope>
    <source>
        <strain evidence="3">ATCC BAA-1857 / DSM 23137 / MP5ACTX8</strain>
    </source>
</reference>
<dbReference type="OrthoDB" id="135105at2"/>
<dbReference type="InterPro" id="IPR027417">
    <property type="entry name" value="P-loop_NTPase"/>
</dbReference>
<dbReference type="SUPFAM" id="SSF48371">
    <property type="entry name" value="ARM repeat"/>
    <property type="match status" value="1"/>
</dbReference>
<dbReference type="HOGENOM" id="CLU_002747_1_0_0"/>
<dbReference type="PANTHER" id="PTHR46844">
    <property type="entry name" value="SLR5058 PROTEIN"/>
    <property type="match status" value="1"/>
</dbReference>
<dbReference type="eggNOG" id="COG5635">
    <property type="taxonomic scope" value="Bacteria"/>
</dbReference>
<protein>
    <submittedName>
        <fullName evidence="2">Putative signal transduction protein with Nacht domain</fullName>
    </submittedName>
</protein>
<dbReference type="PANTHER" id="PTHR46844:SF1">
    <property type="entry name" value="SLR5058 PROTEIN"/>
    <property type="match status" value="1"/>
</dbReference>
<evidence type="ECO:0000313" key="3">
    <source>
        <dbReference type="Proteomes" id="UP000007113"/>
    </source>
</evidence>
<accession>G8NVW4</accession>
<dbReference type="Pfam" id="PF22734">
    <property type="entry name" value="NNH2"/>
    <property type="match status" value="1"/>
</dbReference>
<dbReference type="AlphaFoldDB" id="G8NVW4"/>
<dbReference type="Gene3D" id="3.40.50.300">
    <property type="entry name" value="P-loop containing nucleotide triphosphate hydrolases"/>
    <property type="match status" value="1"/>
</dbReference>
<name>G8NVW4_GRAMM</name>
<evidence type="ECO:0000313" key="2">
    <source>
        <dbReference type="EMBL" id="AEU38867.1"/>
    </source>
</evidence>
<dbReference type="PROSITE" id="PS50837">
    <property type="entry name" value="NACHT"/>
    <property type="match status" value="1"/>
</dbReference>
<dbReference type="Gene3D" id="1.25.10.10">
    <property type="entry name" value="Leucine-rich Repeat Variant"/>
    <property type="match status" value="1"/>
</dbReference>
<evidence type="ECO:0000259" key="1">
    <source>
        <dbReference type="PROSITE" id="PS50837"/>
    </source>
</evidence>
<keyword evidence="3" id="KW-1185">Reference proteome</keyword>
<dbReference type="InterPro" id="IPR016024">
    <property type="entry name" value="ARM-type_fold"/>
</dbReference>
<dbReference type="EMBL" id="CP003130">
    <property type="protein sequence ID" value="AEU38867.1"/>
    <property type="molecule type" value="Genomic_DNA"/>
</dbReference>
<dbReference type="RefSeq" id="WP_014267738.1">
    <property type="nucleotide sequence ID" value="NC_016631.1"/>
</dbReference>
<dbReference type="KEGG" id="gma:AciX8_4597"/>
<dbReference type="InterPro" id="IPR011989">
    <property type="entry name" value="ARM-like"/>
</dbReference>